<keyword evidence="1" id="KW-0472">Membrane</keyword>
<protein>
    <submittedName>
        <fullName evidence="3">Uncharacterized protein LOC106465559</fullName>
    </submittedName>
</protein>
<evidence type="ECO:0000313" key="2">
    <source>
        <dbReference type="Proteomes" id="UP000694941"/>
    </source>
</evidence>
<evidence type="ECO:0000313" key="3">
    <source>
        <dbReference type="RefSeq" id="XP_013781240.1"/>
    </source>
</evidence>
<dbReference type="RefSeq" id="XP_013781240.1">
    <property type="nucleotide sequence ID" value="XM_013925786.2"/>
</dbReference>
<feature type="transmembrane region" description="Helical" evidence="1">
    <location>
        <begin position="12"/>
        <end position="34"/>
    </location>
</feature>
<dbReference type="GeneID" id="106465559"/>
<keyword evidence="1" id="KW-1133">Transmembrane helix</keyword>
<dbReference type="Proteomes" id="UP000694941">
    <property type="component" value="Unplaced"/>
</dbReference>
<name>A0ABM1BFZ1_LIMPO</name>
<reference evidence="3" key="1">
    <citation type="submission" date="2025-08" db="UniProtKB">
        <authorList>
            <consortium name="RefSeq"/>
        </authorList>
    </citation>
    <scope>IDENTIFICATION</scope>
    <source>
        <tissue evidence="3">Muscle</tissue>
    </source>
</reference>
<keyword evidence="1" id="KW-0812">Transmembrane</keyword>
<accession>A0ABM1BFZ1</accession>
<sequence length="133" mass="14877">MAIRKVQLLSLLFLVGFSGGFFFGIRIICIFFQATSTTQCVRCRFFQQVLSSCVGSPSLPVNITSTQANCIINNPFCFSGAFGKRKRSVELETQETYLPYVTQLQNENVKDSVTSDDDFQKGYLGTTVNENED</sequence>
<gene>
    <name evidence="3" type="primary">LOC106465559</name>
</gene>
<evidence type="ECO:0000256" key="1">
    <source>
        <dbReference type="SAM" id="Phobius"/>
    </source>
</evidence>
<keyword evidence="2" id="KW-1185">Reference proteome</keyword>
<proteinExistence type="predicted"/>
<organism evidence="2 3">
    <name type="scientific">Limulus polyphemus</name>
    <name type="common">Atlantic horseshoe crab</name>
    <dbReference type="NCBI Taxonomy" id="6850"/>
    <lineage>
        <taxon>Eukaryota</taxon>
        <taxon>Metazoa</taxon>
        <taxon>Ecdysozoa</taxon>
        <taxon>Arthropoda</taxon>
        <taxon>Chelicerata</taxon>
        <taxon>Merostomata</taxon>
        <taxon>Xiphosura</taxon>
        <taxon>Limulidae</taxon>
        <taxon>Limulus</taxon>
    </lineage>
</organism>